<organism evidence="5">
    <name type="scientific">uncultured Thiotrichaceae bacterium</name>
    <dbReference type="NCBI Taxonomy" id="298394"/>
    <lineage>
        <taxon>Bacteria</taxon>
        <taxon>Pseudomonadati</taxon>
        <taxon>Pseudomonadota</taxon>
        <taxon>Gammaproteobacteria</taxon>
        <taxon>Thiotrichales</taxon>
        <taxon>Thiotrichaceae</taxon>
        <taxon>environmental samples</taxon>
    </lineage>
</organism>
<dbReference type="PANTHER" id="PTHR44943:SF4">
    <property type="entry name" value="TPR REPEAT-CONTAINING PROTEIN MJ0798"/>
    <property type="match status" value="1"/>
</dbReference>
<sequence>MFLSPKIIMRVLLSTLTLVLLSACDSPEKKGSESEYSLDAEAVKAEIAEINDFSQLMMLGEYAFQNGHFEDAAAYYLKVAQQTQDAEVFQRSIELSLKTRDVDQALQTANRWHEFDPDSSDAVQYRLLLYIKKEKYLEAANALYVFSNKKDGFGSFAGIDIAMALLEREANTEQAISTLQEYVKLPEYQPKALYYLAVLGMRNQQFTMVIEMAIRGKTELKDEELKQKLALLHVKALTNLNKEKEALAVLNSLVVEAADAKTKQHYARILSSLGQVDQAVVLLQEIYLEQKGGIPVLLDIIGIQLDGKKFADALKTVDQLAEVPNQKMNAKYFRGLVYEAQEKFAEALKEYQEITGVLRDSMEIRIRIIISVEKTQGLDAAVVLLDKEIASSQKKEQRKELFTMRSHLYRDKERYQEALESLDKALMLAPDDLEVMYEKAVVQERLDDLEASEKTLLYILERDPDNSTALNALGYMLVVKTNRFDDAQQYLERAIEIEPKDPAIIDSLGWLYFKQGKLEKAEVLIRQAFKEIQDPEVASHLIEILAKRGKKLEANRLLKEMLEDYPDNELLLKVKSVL</sequence>
<dbReference type="SUPFAM" id="SSF48452">
    <property type="entry name" value="TPR-like"/>
    <property type="match status" value="2"/>
</dbReference>
<accession>A0A6S6T1H5</accession>
<dbReference type="InterPro" id="IPR019734">
    <property type="entry name" value="TPR_rpt"/>
</dbReference>
<proteinExistence type="predicted"/>
<keyword evidence="2 3" id="KW-0802">TPR repeat</keyword>
<evidence type="ECO:0000256" key="2">
    <source>
        <dbReference type="ARBA" id="ARBA00022803"/>
    </source>
</evidence>
<name>A0A6S6T1H5_9GAMM</name>
<dbReference type="EMBL" id="CACVAY010000071">
    <property type="protein sequence ID" value="CAA6814621.1"/>
    <property type="molecule type" value="Genomic_DNA"/>
</dbReference>
<evidence type="ECO:0000256" key="3">
    <source>
        <dbReference type="PROSITE-ProRule" id="PRU00339"/>
    </source>
</evidence>
<dbReference type="PROSITE" id="PS51257">
    <property type="entry name" value="PROKAR_LIPOPROTEIN"/>
    <property type="match status" value="1"/>
</dbReference>
<protein>
    <submittedName>
        <fullName evidence="5">Flp pilus assembly protein TadD, contains TPR repeats</fullName>
    </submittedName>
</protein>
<dbReference type="AlphaFoldDB" id="A0A6S6T1H5"/>
<dbReference type="Pfam" id="PF14559">
    <property type="entry name" value="TPR_19"/>
    <property type="match status" value="2"/>
</dbReference>
<evidence type="ECO:0000256" key="1">
    <source>
        <dbReference type="ARBA" id="ARBA00022737"/>
    </source>
</evidence>
<feature type="repeat" description="TPR" evidence="3">
    <location>
        <begin position="399"/>
        <end position="432"/>
    </location>
</feature>
<dbReference type="Pfam" id="PF13432">
    <property type="entry name" value="TPR_16"/>
    <property type="match status" value="1"/>
</dbReference>
<dbReference type="Gene3D" id="1.25.40.10">
    <property type="entry name" value="Tetratricopeptide repeat domain"/>
    <property type="match status" value="4"/>
</dbReference>
<evidence type="ECO:0000256" key="4">
    <source>
        <dbReference type="SAM" id="SignalP"/>
    </source>
</evidence>
<dbReference type="InterPro" id="IPR011990">
    <property type="entry name" value="TPR-like_helical_dom_sf"/>
</dbReference>
<evidence type="ECO:0000313" key="5">
    <source>
        <dbReference type="EMBL" id="CAA6814621.1"/>
    </source>
</evidence>
<feature type="chain" id="PRO_5027907456" evidence="4">
    <location>
        <begin position="23"/>
        <end position="578"/>
    </location>
</feature>
<dbReference type="InterPro" id="IPR051685">
    <property type="entry name" value="Ycf3/AcsC/BcsC/TPR_MFPF"/>
</dbReference>
<keyword evidence="1" id="KW-0677">Repeat</keyword>
<keyword evidence="4" id="KW-0732">Signal</keyword>
<feature type="signal peptide" evidence="4">
    <location>
        <begin position="1"/>
        <end position="22"/>
    </location>
</feature>
<gene>
    <name evidence="5" type="ORF">HELGO_WM4349</name>
</gene>
<dbReference type="PROSITE" id="PS50005">
    <property type="entry name" value="TPR"/>
    <property type="match status" value="1"/>
</dbReference>
<dbReference type="PANTHER" id="PTHR44943">
    <property type="entry name" value="CELLULOSE SYNTHASE OPERON PROTEIN C"/>
    <property type="match status" value="1"/>
</dbReference>
<dbReference type="SMART" id="SM00028">
    <property type="entry name" value="TPR"/>
    <property type="match status" value="6"/>
</dbReference>
<reference evidence="5" key="1">
    <citation type="submission" date="2020-01" db="EMBL/GenBank/DDBJ databases">
        <authorList>
            <person name="Meier V. D."/>
            <person name="Meier V D."/>
        </authorList>
    </citation>
    <scope>NUCLEOTIDE SEQUENCE</scope>
    <source>
        <strain evidence="5">HLG_WM_MAG_07</strain>
    </source>
</reference>